<dbReference type="InterPro" id="IPR043502">
    <property type="entry name" value="DNA/RNA_pol_sf"/>
</dbReference>
<feature type="domain" description="Reverse transcriptase" evidence="1">
    <location>
        <begin position="68"/>
        <end position="155"/>
    </location>
</feature>
<reference evidence="2" key="1">
    <citation type="submission" date="2013-05" db="EMBL/GenBank/DDBJ databases">
        <authorList>
            <person name="Yim A.K.Y."/>
            <person name="Chan T.F."/>
            <person name="Ji K.M."/>
            <person name="Liu X.Y."/>
            <person name="Zhou J.W."/>
            <person name="Li R.Q."/>
            <person name="Yang K.Y."/>
            <person name="Li J."/>
            <person name="Li M."/>
            <person name="Law P.T.W."/>
            <person name="Wu Y.L."/>
            <person name="Cai Z.L."/>
            <person name="Qin H."/>
            <person name="Bao Y."/>
            <person name="Leung R.K.K."/>
            <person name="Ng P.K.S."/>
            <person name="Zou J."/>
            <person name="Zhong X.J."/>
            <person name="Ran P.X."/>
            <person name="Zhong N.S."/>
            <person name="Liu Z.G."/>
            <person name="Tsui S.K.W."/>
        </authorList>
    </citation>
    <scope>NUCLEOTIDE SEQUENCE</scope>
    <source>
        <strain evidence="2">Derf</strain>
        <tissue evidence="2">Whole organism</tissue>
    </source>
</reference>
<accession>A0A922I8I7</accession>
<dbReference type="GO" id="GO:0071897">
    <property type="term" value="P:DNA biosynthetic process"/>
    <property type="evidence" value="ECO:0007669"/>
    <property type="project" value="UniProtKB-ARBA"/>
</dbReference>
<proteinExistence type="predicted"/>
<keyword evidence="3" id="KW-1185">Reference proteome</keyword>
<dbReference type="InterPro" id="IPR053134">
    <property type="entry name" value="RNA-dir_DNA_polymerase"/>
</dbReference>
<dbReference type="CDD" id="cd01647">
    <property type="entry name" value="RT_LTR"/>
    <property type="match status" value="1"/>
</dbReference>
<dbReference type="Pfam" id="PF00078">
    <property type="entry name" value="RVT_1"/>
    <property type="match status" value="1"/>
</dbReference>
<dbReference type="InterPro" id="IPR000477">
    <property type="entry name" value="RT_dom"/>
</dbReference>
<dbReference type="PANTHER" id="PTHR24559:SF444">
    <property type="entry name" value="REVERSE TRANSCRIPTASE DOMAIN-CONTAINING PROTEIN"/>
    <property type="match status" value="1"/>
</dbReference>
<sequence>MITQYCDLFAQSKSDVGHINHQHHKIDLSNEMPIFLKPYRTSPREQKIIDETTIFTSPYSFPVTLAEKKGEGKTRMCIDYRKLNDVTVTDKQPIPIIDDIIDKLYEKKYFTKFDIANGYWHVLIAPEDLPKTAFSTHNQHLEWLVMPFGLKNAPSDIPKSN</sequence>
<reference evidence="2" key="2">
    <citation type="journal article" date="2022" name="Res Sq">
        <title>Comparative Genomics Reveals Insights into the Divergent Evolution of Astigmatic Mites and Household Pest Adaptations.</title>
        <authorList>
            <person name="Xiong Q."/>
            <person name="Wan A.T.-Y."/>
            <person name="Liu X.-Y."/>
            <person name="Fung C.S.-H."/>
            <person name="Xiao X."/>
            <person name="Malainual N."/>
            <person name="Hou J."/>
            <person name="Wang L."/>
            <person name="Wang M."/>
            <person name="Yang K."/>
            <person name="Cui Y."/>
            <person name="Leung E."/>
            <person name="Nong W."/>
            <person name="Shin S.-K."/>
            <person name="Au S."/>
            <person name="Jeong K.Y."/>
            <person name="Chew F.T."/>
            <person name="Hui J."/>
            <person name="Leung T.F."/>
            <person name="Tungtrongchitr A."/>
            <person name="Zhong N."/>
            <person name="Liu Z."/>
            <person name="Tsui S."/>
        </authorList>
    </citation>
    <scope>NUCLEOTIDE SEQUENCE</scope>
    <source>
        <strain evidence="2">Derf</strain>
        <tissue evidence="2">Whole organism</tissue>
    </source>
</reference>
<dbReference type="Gene3D" id="3.10.10.10">
    <property type="entry name" value="HIV Type 1 Reverse Transcriptase, subunit A, domain 1"/>
    <property type="match status" value="1"/>
</dbReference>
<dbReference type="Proteomes" id="UP000790347">
    <property type="component" value="Unassembled WGS sequence"/>
</dbReference>
<comment type="caution">
    <text evidence="2">The sequence shown here is derived from an EMBL/GenBank/DDBJ whole genome shotgun (WGS) entry which is preliminary data.</text>
</comment>
<dbReference type="EMBL" id="ASGP02000002">
    <property type="protein sequence ID" value="KAH9521358.1"/>
    <property type="molecule type" value="Genomic_DNA"/>
</dbReference>
<dbReference type="SUPFAM" id="SSF56672">
    <property type="entry name" value="DNA/RNA polymerases"/>
    <property type="match status" value="1"/>
</dbReference>
<dbReference type="InterPro" id="IPR043128">
    <property type="entry name" value="Rev_trsase/Diguanyl_cyclase"/>
</dbReference>
<dbReference type="Gene3D" id="3.30.70.270">
    <property type="match status" value="1"/>
</dbReference>
<gene>
    <name evidence="2" type="ORF">DERF_005021</name>
</gene>
<dbReference type="PANTHER" id="PTHR24559">
    <property type="entry name" value="TRANSPOSON TY3-I GAG-POL POLYPROTEIN"/>
    <property type="match status" value="1"/>
</dbReference>
<name>A0A922I8I7_DERFA</name>
<organism evidence="2 3">
    <name type="scientific">Dermatophagoides farinae</name>
    <name type="common">American house dust mite</name>
    <dbReference type="NCBI Taxonomy" id="6954"/>
    <lineage>
        <taxon>Eukaryota</taxon>
        <taxon>Metazoa</taxon>
        <taxon>Ecdysozoa</taxon>
        <taxon>Arthropoda</taxon>
        <taxon>Chelicerata</taxon>
        <taxon>Arachnida</taxon>
        <taxon>Acari</taxon>
        <taxon>Acariformes</taxon>
        <taxon>Sarcoptiformes</taxon>
        <taxon>Astigmata</taxon>
        <taxon>Psoroptidia</taxon>
        <taxon>Analgoidea</taxon>
        <taxon>Pyroglyphidae</taxon>
        <taxon>Dermatophagoidinae</taxon>
        <taxon>Dermatophagoides</taxon>
    </lineage>
</organism>
<protein>
    <recommendedName>
        <fullName evidence="1">Reverse transcriptase domain-containing protein</fullName>
    </recommendedName>
</protein>
<evidence type="ECO:0000313" key="2">
    <source>
        <dbReference type="EMBL" id="KAH9521358.1"/>
    </source>
</evidence>
<dbReference type="AlphaFoldDB" id="A0A922I8I7"/>
<evidence type="ECO:0000259" key="1">
    <source>
        <dbReference type="Pfam" id="PF00078"/>
    </source>
</evidence>
<evidence type="ECO:0000313" key="3">
    <source>
        <dbReference type="Proteomes" id="UP000790347"/>
    </source>
</evidence>